<dbReference type="AlphaFoldDB" id="X8AMJ1"/>
<accession>X8AMJ1</accession>
<organism evidence="1">
    <name type="scientific">Mycobacterium xenopi 4042</name>
    <dbReference type="NCBI Taxonomy" id="1299334"/>
    <lineage>
        <taxon>Bacteria</taxon>
        <taxon>Bacillati</taxon>
        <taxon>Actinomycetota</taxon>
        <taxon>Actinomycetes</taxon>
        <taxon>Mycobacteriales</taxon>
        <taxon>Mycobacteriaceae</taxon>
        <taxon>Mycobacterium</taxon>
    </lineage>
</organism>
<dbReference type="PATRIC" id="fig|1299334.3.peg.4923"/>
<gene>
    <name evidence="1" type="ORF">I553_7540</name>
</gene>
<evidence type="ECO:0000313" key="1">
    <source>
        <dbReference type="EMBL" id="EUA33132.1"/>
    </source>
</evidence>
<protein>
    <submittedName>
        <fullName evidence="1">Uncharacterized protein</fullName>
    </submittedName>
</protein>
<name>X8AMJ1_MYCXE</name>
<proteinExistence type="predicted"/>
<reference evidence="1" key="1">
    <citation type="submission" date="2014-01" db="EMBL/GenBank/DDBJ databases">
        <authorList>
            <person name="Brown-Elliot B."/>
            <person name="Wallace R."/>
            <person name="Lenaerts A."/>
            <person name="Ordway D."/>
            <person name="DeGroote M.A."/>
            <person name="Parker T."/>
            <person name="Sizemore C."/>
            <person name="Tallon L.J."/>
            <person name="Sadzewicz L.K."/>
            <person name="Sengamalay N."/>
            <person name="Fraser C.M."/>
            <person name="Hine E."/>
            <person name="Shefchek K.A."/>
            <person name="Das S.P."/>
            <person name="Tettelin H."/>
        </authorList>
    </citation>
    <scope>NUCLEOTIDE SEQUENCE [LARGE SCALE GENOMIC DNA]</scope>
    <source>
        <strain evidence="1">4042</strain>
    </source>
</reference>
<comment type="caution">
    <text evidence="1">The sequence shown here is derived from an EMBL/GenBank/DDBJ whole genome shotgun (WGS) entry which is preliminary data.</text>
</comment>
<dbReference type="EMBL" id="JAOB01000047">
    <property type="protein sequence ID" value="EUA33132.1"/>
    <property type="molecule type" value="Genomic_DNA"/>
</dbReference>
<sequence length="44" mass="4734">MYLVGNPRPTNPEGKMAAVARRRGWPILRFTSRGSGVSSGSCGR</sequence>